<dbReference type="InterPro" id="IPR008936">
    <property type="entry name" value="Rho_GTPase_activation_prot"/>
</dbReference>
<dbReference type="Pfam" id="PF00620">
    <property type="entry name" value="RhoGAP"/>
    <property type="match status" value="1"/>
</dbReference>
<keyword evidence="1" id="KW-0343">GTPase activation</keyword>
<dbReference type="SUPFAM" id="SSF48350">
    <property type="entry name" value="GTPase activation domain, GAP"/>
    <property type="match status" value="1"/>
</dbReference>
<dbReference type="EMBL" id="CH991548">
    <property type="protein sequence ID" value="EDQ90185.1"/>
    <property type="molecule type" value="Genomic_DNA"/>
</dbReference>
<feature type="non-terminal residue" evidence="3">
    <location>
        <position position="155"/>
    </location>
</feature>
<sequence>MRGAYFHDHIPRLVHSIMQLVERRGLMYEGIYRVSGSLPRVDKLKAAALMQGPHVLEDAEIPELTSLLKLVLKSMNPPLLTFAAHAAFCRAIRLPEGETRNEALSAALRVLPTKNYRLLDSLMRHLRRVVAECSSNRMNQENIALVFGPTIARSP</sequence>
<organism evidence="3 4">
    <name type="scientific">Monosiga brevicollis</name>
    <name type="common">Choanoflagellate</name>
    <dbReference type="NCBI Taxonomy" id="81824"/>
    <lineage>
        <taxon>Eukaryota</taxon>
        <taxon>Choanoflagellata</taxon>
        <taxon>Craspedida</taxon>
        <taxon>Salpingoecidae</taxon>
        <taxon>Monosiga</taxon>
    </lineage>
</organism>
<dbReference type="PANTHER" id="PTHR23176">
    <property type="entry name" value="RHO/RAC/CDC GTPASE-ACTIVATING PROTEIN"/>
    <property type="match status" value="1"/>
</dbReference>
<dbReference type="GO" id="GO:0007165">
    <property type="term" value="P:signal transduction"/>
    <property type="evidence" value="ECO:0007669"/>
    <property type="project" value="InterPro"/>
</dbReference>
<evidence type="ECO:0000256" key="1">
    <source>
        <dbReference type="ARBA" id="ARBA00022468"/>
    </source>
</evidence>
<dbReference type="CDD" id="cd00159">
    <property type="entry name" value="RhoGAP"/>
    <property type="match status" value="1"/>
</dbReference>
<dbReference type="GeneID" id="5890335"/>
<dbReference type="STRING" id="81824.A9UXA5"/>
<dbReference type="GO" id="GO:0005096">
    <property type="term" value="F:GTPase activator activity"/>
    <property type="evidence" value="ECO:0007669"/>
    <property type="project" value="UniProtKB-KW"/>
</dbReference>
<evidence type="ECO:0000259" key="2">
    <source>
        <dbReference type="PROSITE" id="PS50238"/>
    </source>
</evidence>
<accession>A9UXA5</accession>
<dbReference type="InterPro" id="IPR000198">
    <property type="entry name" value="RhoGAP_dom"/>
</dbReference>
<dbReference type="Proteomes" id="UP000001357">
    <property type="component" value="Unassembled WGS sequence"/>
</dbReference>
<dbReference type="InterPro" id="IPR050729">
    <property type="entry name" value="Rho-GAP"/>
</dbReference>
<feature type="domain" description="Rho-GAP" evidence="2">
    <location>
        <begin position="1"/>
        <end position="155"/>
    </location>
</feature>
<dbReference type="SMART" id="SM00324">
    <property type="entry name" value="RhoGAP"/>
    <property type="match status" value="1"/>
</dbReference>
<evidence type="ECO:0000313" key="3">
    <source>
        <dbReference type="EMBL" id="EDQ90185.1"/>
    </source>
</evidence>
<protein>
    <recommendedName>
        <fullName evidence="2">Rho-GAP domain-containing protein</fullName>
    </recommendedName>
</protein>
<dbReference type="AlphaFoldDB" id="A9UXA5"/>
<gene>
    <name evidence="3" type="ORF">MONBRDRAFT_16490</name>
</gene>
<keyword evidence="4" id="KW-1185">Reference proteome</keyword>
<reference evidence="3 4" key="1">
    <citation type="journal article" date="2008" name="Nature">
        <title>The genome of the choanoflagellate Monosiga brevicollis and the origin of metazoans.</title>
        <authorList>
            <consortium name="JGI Sequencing"/>
            <person name="King N."/>
            <person name="Westbrook M.J."/>
            <person name="Young S.L."/>
            <person name="Kuo A."/>
            <person name="Abedin M."/>
            <person name="Chapman J."/>
            <person name="Fairclough S."/>
            <person name="Hellsten U."/>
            <person name="Isogai Y."/>
            <person name="Letunic I."/>
            <person name="Marr M."/>
            <person name="Pincus D."/>
            <person name="Putnam N."/>
            <person name="Rokas A."/>
            <person name="Wright K.J."/>
            <person name="Zuzow R."/>
            <person name="Dirks W."/>
            <person name="Good M."/>
            <person name="Goodstein D."/>
            <person name="Lemons D."/>
            <person name="Li W."/>
            <person name="Lyons J.B."/>
            <person name="Morris A."/>
            <person name="Nichols S."/>
            <person name="Richter D.J."/>
            <person name="Salamov A."/>
            <person name="Bork P."/>
            <person name="Lim W.A."/>
            <person name="Manning G."/>
            <person name="Miller W.T."/>
            <person name="McGinnis W."/>
            <person name="Shapiro H."/>
            <person name="Tjian R."/>
            <person name="Grigoriev I.V."/>
            <person name="Rokhsar D."/>
        </authorList>
    </citation>
    <scope>NUCLEOTIDE SEQUENCE [LARGE SCALE GENOMIC DNA]</scope>
    <source>
        <strain evidence="4">MX1 / ATCC 50154</strain>
    </source>
</reference>
<dbReference type="KEGG" id="mbr:MONBRDRAFT_16490"/>
<dbReference type="PANTHER" id="PTHR23176:SF129">
    <property type="entry name" value="RHO GTPASE ACTIVATING PROTEIN AT 16F, ISOFORM E-RELATED"/>
    <property type="match status" value="1"/>
</dbReference>
<proteinExistence type="predicted"/>
<name>A9UXA5_MONBE</name>
<dbReference type="Gene3D" id="1.10.555.10">
    <property type="entry name" value="Rho GTPase activation protein"/>
    <property type="match status" value="1"/>
</dbReference>
<dbReference type="RefSeq" id="XP_001744952.1">
    <property type="nucleotide sequence ID" value="XM_001744900.1"/>
</dbReference>
<dbReference type="PROSITE" id="PS50238">
    <property type="entry name" value="RHOGAP"/>
    <property type="match status" value="1"/>
</dbReference>
<dbReference type="eggNOG" id="KOG1450">
    <property type="taxonomic scope" value="Eukaryota"/>
</dbReference>
<dbReference type="InParanoid" id="A9UXA5"/>
<evidence type="ECO:0000313" key="4">
    <source>
        <dbReference type="Proteomes" id="UP000001357"/>
    </source>
</evidence>